<dbReference type="AlphaFoldDB" id="A0A8I3ABM7"/>
<feature type="domain" description="F-box" evidence="1">
    <location>
        <begin position="90"/>
        <end position="115"/>
    </location>
</feature>
<sequence length="154" mass="17672">MDNHTLTNAEALPRGKFWDNNPFLDPTGDSCPIHKLPVEVLSYLFEVVADDLRSTTSRHNAFTDEILDNHKPNDTSEFKSDWESVALTPWLPVSQVCRYWYDIAISTPSLWAVIHIPPWSYPPLPYIATQLERSKDHPIDIRIGLEYCLSLALH</sequence>
<gene>
    <name evidence="2" type="ORF">JVT61DRAFT_11813</name>
</gene>
<keyword evidence="3" id="KW-1185">Reference proteome</keyword>
<proteinExistence type="predicted"/>
<dbReference type="EMBL" id="JAGFBS010000005">
    <property type="protein sequence ID" value="KAG6379351.1"/>
    <property type="molecule type" value="Genomic_DNA"/>
</dbReference>
<dbReference type="Proteomes" id="UP000683000">
    <property type="component" value="Unassembled WGS sequence"/>
</dbReference>
<reference evidence="2" key="1">
    <citation type="submission" date="2021-03" db="EMBL/GenBank/DDBJ databases">
        <title>Evolutionary innovations through gain and loss of genes in the ectomycorrhizal Boletales.</title>
        <authorList>
            <person name="Wu G."/>
            <person name="Miyauchi S."/>
            <person name="Morin E."/>
            <person name="Yang Z.-L."/>
            <person name="Xu J."/>
            <person name="Martin F.M."/>
        </authorList>
    </citation>
    <scope>NUCLEOTIDE SEQUENCE</scope>
    <source>
        <strain evidence="2">BR01</strain>
    </source>
</reference>
<comment type="caution">
    <text evidence="2">The sequence shown here is derived from an EMBL/GenBank/DDBJ whole genome shotgun (WGS) entry which is preliminary data.</text>
</comment>
<accession>A0A8I3ABM7</accession>
<evidence type="ECO:0000313" key="3">
    <source>
        <dbReference type="Proteomes" id="UP000683000"/>
    </source>
</evidence>
<dbReference type="Pfam" id="PF12937">
    <property type="entry name" value="F-box-like"/>
    <property type="match status" value="1"/>
</dbReference>
<dbReference type="InterPro" id="IPR001810">
    <property type="entry name" value="F-box_dom"/>
</dbReference>
<organism evidence="2 3">
    <name type="scientific">Boletus reticuloceps</name>
    <dbReference type="NCBI Taxonomy" id="495285"/>
    <lineage>
        <taxon>Eukaryota</taxon>
        <taxon>Fungi</taxon>
        <taxon>Dikarya</taxon>
        <taxon>Basidiomycota</taxon>
        <taxon>Agaricomycotina</taxon>
        <taxon>Agaricomycetes</taxon>
        <taxon>Agaricomycetidae</taxon>
        <taxon>Boletales</taxon>
        <taxon>Boletineae</taxon>
        <taxon>Boletaceae</taxon>
        <taxon>Boletoideae</taxon>
        <taxon>Boletus</taxon>
    </lineage>
</organism>
<dbReference type="Gene3D" id="1.20.1280.50">
    <property type="match status" value="1"/>
</dbReference>
<protein>
    <recommendedName>
        <fullName evidence="1">F-box domain-containing protein</fullName>
    </recommendedName>
</protein>
<name>A0A8I3ABM7_9AGAM</name>
<evidence type="ECO:0000313" key="2">
    <source>
        <dbReference type="EMBL" id="KAG6379351.1"/>
    </source>
</evidence>
<dbReference type="SUPFAM" id="SSF81383">
    <property type="entry name" value="F-box domain"/>
    <property type="match status" value="1"/>
</dbReference>
<dbReference type="InterPro" id="IPR036047">
    <property type="entry name" value="F-box-like_dom_sf"/>
</dbReference>
<dbReference type="OrthoDB" id="3016965at2759"/>
<evidence type="ECO:0000259" key="1">
    <source>
        <dbReference type="Pfam" id="PF12937"/>
    </source>
</evidence>